<comment type="caution">
    <text evidence="1">The sequence shown here is derived from an EMBL/GenBank/DDBJ whole genome shotgun (WGS) entry which is preliminary data.</text>
</comment>
<keyword evidence="2" id="KW-1185">Reference proteome</keyword>
<protein>
    <submittedName>
        <fullName evidence="1">Uncharacterized protein</fullName>
    </submittedName>
</protein>
<accession>A0ACC3CBB3</accession>
<gene>
    <name evidence="1" type="ORF">I4F81_009959</name>
</gene>
<proteinExistence type="predicted"/>
<evidence type="ECO:0000313" key="1">
    <source>
        <dbReference type="EMBL" id="KAK1867452.1"/>
    </source>
</evidence>
<evidence type="ECO:0000313" key="2">
    <source>
        <dbReference type="Proteomes" id="UP000798662"/>
    </source>
</evidence>
<reference evidence="1" key="1">
    <citation type="submission" date="2019-11" db="EMBL/GenBank/DDBJ databases">
        <title>Nori genome reveals adaptations in red seaweeds to the harsh intertidal environment.</title>
        <authorList>
            <person name="Wang D."/>
            <person name="Mao Y."/>
        </authorList>
    </citation>
    <scope>NUCLEOTIDE SEQUENCE</scope>
    <source>
        <tissue evidence="1">Gametophyte</tissue>
    </source>
</reference>
<name>A0ACC3CBB3_PYRYE</name>
<dbReference type="EMBL" id="CM020620">
    <property type="protein sequence ID" value="KAK1867452.1"/>
    <property type="molecule type" value="Genomic_DNA"/>
</dbReference>
<organism evidence="1 2">
    <name type="scientific">Pyropia yezoensis</name>
    <name type="common">Susabi-nori</name>
    <name type="synonym">Porphyra yezoensis</name>
    <dbReference type="NCBI Taxonomy" id="2788"/>
    <lineage>
        <taxon>Eukaryota</taxon>
        <taxon>Rhodophyta</taxon>
        <taxon>Bangiophyceae</taxon>
        <taxon>Bangiales</taxon>
        <taxon>Bangiaceae</taxon>
        <taxon>Pyropia</taxon>
    </lineage>
</organism>
<dbReference type="Proteomes" id="UP000798662">
    <property type="component" value="Chromosome 3"/>
</dbReference>
<sequence>MQYPSSDSPARVASLSPAAARALAARPGGGYGAGAVPPGVGPPPGGDPTAGASTGAFHRTASLPPPPPPHRRLHLDVGGAGGGVGVGGGGGGSGGGTPPPQQASWASWGAGAASAGRRWPSPSPAGGVGGSPRVQPPLRHAATSGWAAAAAASQSPGGVGGSPGVQPQLRHAATSGWAAAAASHGMPAHGMGGTSEGGARPPAYGWPKQAPPRHATAPLPPATLPPAHGTPSPPSISPTLAIGGGSSHPHQPSPSWPVSSFHAPATEAGVGVWGTAVALRRADSAVSAESSFSSASYGPPPAVTSMPSLARHSLHAPYAAPPGPQPPPVAATLPRPSAGGGGGGGSGGGGGGYGGHNHGVGGTPPPSPYGDVRLLPSGLPVPASVLAAGGRPPPAHAGSGRRALLVGINYRGAKTLPWLEGCVNDVRLMHFLLTSRFGYRSRDMWVMTDEPDGIDAPVVRLRPTRRNILNGLHWLSGCAVSGDCLFFHFSGHGGQVQDLDGDEEDGLDETLMPMDFEEVGHIVDDEIHSILVDGLQAGSSLTSVIDTCHSGTVLDLPFIHELPAPPLPSSTSRRPAPTAPNPPAADSLLHMQLPGTAALVLSLVRRRRARQAARSLARATAAGSAAARRTEELRAKLAPSAAELARRGRVVLFSGCADGQKSEDSGCMSHDGTPTGAMTYAFVEAMEEAGVEWVEEPKGSADPFARRSGSGGGNLRCVGGTRLSHGHIGEGGLTYMDLLKLMREKMVSVGLNQLPQLSSSHPMVLSDTFRL</sequence>